<gene>
    <name evidence="3" type="ORF">ACFQ4E_16495</name>
</gene>
<dbReference type="Gene3D" id="3.40.50.300">
    <property type="entry name" value="P-loop containing nucleotide triphosphate hydrolases"/>
    <property type="match status" value="1"/>
</dbReference>
<proteinExistence type="inferred from homology"/>
<evidence type="ECO:0000313" key="4">
    <source>
        <dbReference type="Proteomes" id="UP001597135"/>
    </source>
</evidence>
<dbReference type="SUPFAM" id="SSF52540">
    <property type="entry name" value="P-loop containing nucleoside triphosphate hydrolases"/>
    <property type="match status" value="1"/>
</dbReference>
<dbReference type="PANTHER" id="PTHR42743">
    <property type="entry name" value="AMINO-ACID AMINOTRANSFERASE"/>
    <property type="match status" value="1"/>
</dbReference>
<name>A0ABW3ZLK0_9RHOB</name>
<dbReference type="EMBL" id="JBHTMU010000036">
    <property type="protein sequence ID" value="MFD1344031.1"/>
    <property type="molecule type" value="Genomic_DNA"/>
</dbReference>
<evidence type="ECO:0000313" key="3">
    <source>
        <dbReference type="EMBL" id="MFD1344031.1"/>
    </source>
</evidence>
<accession>A0ABW3ZLK0</accession>
<reference evidence="4" key="1">
    <citation type="journal article" date="2019" name="Int. J. Syst. Evol. Microbiol.">
        <title>The Global Catalogue of Microorganisms (GCM) 10K type strain sequencing project: providing services to taxonomists for standard genome sequencing and annotation.</title>
        <authorList>
            <consortium name="The Broad Institute Genomics Platform"/>
            <consortium name="The Broad Institute Genome Sequencing Center for Infectious Disease"/>
            <person name="Wu L."/>
            <person name="Ma J."/>
        </authorList>
    </citation>
    <scope>NUCLEOTIDE SEQUENCE [LARGE SCALE GENOMIC DNA]</scope>
    <source>
        <strain evidence="4">CCUG 62953</strain>
    </source>
</reference>
<keyword evidence="2" id="KW-0028">Amino-acid biosynthesis</keyword>
<evidence type="ECO:0000256" key="2">
    <source>
        <dbReference type="ARBA" id="ARBA00023304"/>
    </source>
</evidence>
<dbReference type="InterPro" id="IPR027417">
    <property type="entry name" value="P-loop_NTPase"/>
</dbReference>
<keyword evidence="2" id="KW-0100">Branched-chain amino acid biosynthesis</keyword>
<dbReference type="Proteomes" id="UP001597135">
    <property type="component" value="Unassembled WGS sequence"/>
</dbReference>
<protein>
    <submittedName>
        <fullName evidence="3">HAD family hydrolase</fullName>
    </submittedName>
</protein>
<dbReference type="PANTHER" id="PTHR42743:SF11">
    <property type="entry name" value="AMINODEOXYCHORISMATE LYASE"/>
    <property type="match status" value="1"/>
</dbReference>
<dbReference type="Pfam" id="PF19798">
    <property type="entry name" value="Sulfotransfer_5"/>
    <property type="match status" value="1"/>
</dbReference>
<keyword evidence="3" id="KW-0378">Hydrolase</keyword>
<comment type="caution">
    <text evidence="3">The sequence shown here is derived from an EMBL/GenBank/DDBJ whole genome shotgun (WGS) entry which is preliminary data.</text>
</comment>
<organism evidence="3 4">
    <name type="scientific">Litorisediminicola beolgyonensis</name>
    <dbReference type="NCBI Taxonomy" id="1173614"/>
    <lineage>
        <taxon>Bacteria</taxon>
        <taxon>Pseudomonadati</taxon>
        <taxon>Pseudomonadota</taxon>
        <taxon>Alphaproteobacteria</taxon>
        <taxon>Rhodobacterales</taxon>
        <taxon>Paracoccaceae</taxon>
        <taxon>Litorisediminicola</taxon>
    </lineage>
</organism>
<comment type="similarity">
    <text evidence="1">Belongs to the class-IV pyridoxal-phosphate-dependent aminotransferase family.</text>
</comment>
<dbReference type="GO" id="GO:0016787">
    <property type="term" value="F:hydrolase activity"/>
    <property type="evidence" value="ECO:0007669"/>
    <property type="project" value="UniProtKB-KW"/>
</dbReference>
<keyword evidence="4" id="KW-1185">Reference proteome</keyword>
<sequence length="244" mass="26455">MTAPRRIAMWSGPRNLSTAMMYAFAARGDCHAVDEPFYAAYLARTGKDHPMRDEILASQPQDPRAVIDALTGPVPGGKPVAYHKHMAQHMIPGIPRDWIAGCTNVFLIRHPARVLASFAAKYENPTLDDIGFLQQQALFDELRAAGERAVVIDSADIRRDPEAMIRVLCDAIDLTFDPAMLSWPEGGHPADGVWARVWYGAVHRSTGFAGPEGDLPQVTGALAPMVAAALPAYDALAAEKLTLS</sequence>
<dbReference type="InterPro" id="IPR050571">
    <property type="entry name" value="Class-IV_PLP-Dep_Aminotrnsfr"/>
</dbReference>
<evidence type="ECO:0000256" key="1">
    <source>
        <dbReference type="ARBA" id="ARBA00009320"/>
    </source>
</evidence>
<dbReference type="RefSeq" id="WP_386805490.1">
    <property type="nucleotide sequence ID" value="NZ_JBHTMU010000036.1"/>
</dbReference>